<accession>A0A3N0EHQ6</accession>
<organism evidence="3 4">
    <name type="scientific">Halostreptopolyspora alba</name>
    <dbReference type="NCBI Taxonomy" id="2487137"/>
    <lineage>
        <taxon>Bacteria</taxon>
        <taxon>Bacillati</taxon>
        <taxon>Actinomycetota</taxon>
        <taxon>Actinomycetes</taxon>
        <taxon>Streptosporangiales</taxon>
        <taxon>Nocardiopsidaceae</taxon>
        <taxon>Halostreptopolyspora</taxon>
    </lineage>
</organism>
<evidence type="ECO:0000256" key="1">
    <source>
        <dbReference type="PROSITE-ProRule" id="PRU00339"/>
    </source>
</evidence>
<feature type="compositionally biased region" description="Basic and acidic residues" evidence="2">
    <location>
        <begin position="85"/>
        <end position="94"/>
    </location>
</feature>
<reference evidence="3 4" key="1">
    <citation type="submission" date="2018-11" db="EMBL/GenBank/DDBJ databases">
        <title>The genome draft of YIM 96095.</title>
        <authorList>
            <person name="Tang S.-K."/>
            <person name="Chunyu W.-X."/>
            <person name="Feng Y.-Z."/>
        </authorList>
    </citation>
    <scope>NUCLEOTIDE SEQUENCE [LARGE SCALE GENOMIC DNA]</scope>
    <source>
        <strain evidence="3 4">YIM 96095</strain>
    </source>
</reference>
<sequence length="108" mass="12134">MEESTYETFAIGKMRFDLNDPIGAAKLLAPLSEREPESRSILELLGRAYFHSAQLVKAEQTFRKLLELDPGDNWAHIALARSLERQSRDDEAAPHRRLHAAMSGGSLD</sequence>
<feature type="repeat" description="TPR" evidence="1">
    <location>
        <begin position="39"/>
        <end position="72"/>
    </location>
</feature>
<evidence type="ECO:0000256" key="2">
    <source>
        <dbReference type="SAM" id="MobiDB-lite"/>
    </source>
</evidence>
<proteinExistence type="predicted"/>
<gene>
    <name evidence="3" type="ORF">EFW17_00945</name>
</gene>
<keyword evidence="4" id="KW-1185">Reference proteome</keyword>
<dbReference type="InterPro" id="IPR011990">
    <property type="entry name" value="TPR-like_helical_dom_sf"/>
</dbReference>
<evidence type="ECO:0000313" key="4">
    <source>
        <dbReference type="Proteomes" id="UP000269198"/>
    </source>
</evidence>
<keyword evidence="1" id="KW-0802">TPR repeat</keyword>
<dbReference type="AlphaFoldDB" id="A0A3N0EHQ6"/>
<dbReference type="RefSeq" id="WP_123199285.1">
    <property type="nucleotide sequence ID" value="NZ_RJMB01000001.1"/>
</dbReference>
<dbReference type="OrthoDB" id="9799122at2"/>
<name>A0A3N0EHQ6_9ACTN</name>
<dbReference type="InterPro" id="IPR019734">
    <property type="entry name" value="TPR_rpt"/>
</dbReference>
<evidence type="ECO:0000313" key="3">
    <source>
        <dbReference type="EMBL" id="RNL87420.1"/>
    </source>
</evidence>
<dbReference type="Gene3D" id="1.25.40.10">
    <property type="entry name" value="Tetratricopeptide repeat domain"/>
    <property type="match status" value="1"/>
</dbReference>
<dbReference type="PROSITE" id="PS50005">
    <property type="entry name" value="TPR"/>
    <property type="match status" value="1"/>
</dbReference>
<feature type="region of interest" description="Disordered" evidence="2">
    <location>
        <begin position="85"/>
        <end position="108"/>
    </location>
</feature>
<dbReference type="Pfam" id="PF13432">
    <property type="entry name" value="TPR_16"/>
    <property type="match status" value="1"/>
</dbReference>
<dbReference type="SUPFAM" id="SSF48452">
    <property type="entry name" value="TPR-like"/>
    <property type="match status" value="1"/>
</dbReference>
<protein>
    <submittedName>
        <fullName evidence="3">Tetratricopeptide repeat protein</fullName>
    </submittedName>
</protein>
<comment type="caution">
    <text evidence="3">The sequence shown here is derived from an EMBL/GenBank/DDBJ whole genome shotgun (WGS) entry which is preliminary data.</text>
</comment>
<dbReference type="Proteomes" id="UP000269198">
    <property type="component" value="Unassembled WGS sequence"/>
</dbReference>
<dbReference type="EMBL" id="RJMB01000001">
    <property type="protein sequence ID" value="RNL87420.1"/>
    <property type="molecule type" value="Genomic_DNA"/>
</dbReference>